<protein>
    <submittedName>
        <fullName evidence="1">Uncharacterized protein</fullName>
    </submittedName>
</protein>
<dbReference type="EMBL" id="KX397364">
    <property type="protein sequence ID" value="ANZ48279.1"/>
    <property type="molecule type" value="Genomic_DNA"/>
</dbReference>
<dbReference type="KEGG" id="vg:29057216"/>
<gene>
    <name evidence="1" type="ORF">ASESINO_266</name>
</gene>
<dbReference type="OrthoDB" id="6826at10239"/>
<reference evidence="1" key="1">
    <citation type="submission" date="2016-06" db="EMBL/GenBank/DDBJ databases">
        <authorList>
            <person name="Berg J.A."/>
            <person name="Hyde J.R."/>
            <person name="Breakwell D.P."/>
            <person name="Hope S."/>
            <person name="Grose J.H."/>
        </authorList>
    </citation>
    <scope>NUCLEOTIDE SEQUENCE [LARGE SCALE GENOMIC DNA]</scope>
</reference>
<sequence length="242" mass="27047">MSAIETARRDPTKIHADLVNNGTVTTTKGGCYIYIPVGFVAKELAVVSSTVTIIGLFAISTDRKTYGVSGVTTFIEITPSAFEEIDVHGVPYYEFRFDPGTVVFPNRMLQVMPSPVYNIASYVYDFGNRPFWMQTDDDAELLAPDKTKKWNGFTVFADQITADVYAAHTQRKVGDPRTYFRDTLKKDSDLSNPVQFIPLRSGSLNKTSRLAKLADVELKQGIRSALQVDPVRAEPLEDLFMR</sequence>
<evidence type="ECO:0000313" key="1">
    <source>
        <dbReference type="EMBL" id="ANZ48279.1"/>
    </source>
</evidence>
<dbReference type="GeneID" id="29057216"/>
<accession>A0A1B2IAH1</accession>
<dbReference type="Proteomes" id="UP000202181">
    <property type="component" value="Segment"/>
</dbReference>
<organism evidence="1 2">
    <name type="scientific">Erwinia phage vB_EamM_Asesino</name>
    <dbReference type="NCBI Taxonomy" id="1883370"/>
    <lineage>
        <taxon>Viruses</taxon>
        <taxon>Duplodnaviria</taxon>
        <taxon>Heunggongvirae</taxon>
        <taxon>Uroviricota</taxon>
        <taxon>Caudoviricetes</taxon>
        <taxon>Chimalliviridae</taxon>
        <taxon>Erskinevirus</taxon>
        <taxon>Erskinevirus asesino</taxon>
    </lineage>
</organism>
<dbReference type="RefSeq" id="YP_009290884.1">
    <property type="nucleotide sequence ID" value="NC_031107.2"/>
</dbReference>
<name>A0A1B2IAH1_9CAUD</name>
<keyword evidence="2" id="KW-1185">Reference proteome</keyword>
<evidence type="ECO:0000313" key="2">
    <source>
        <dbReference type="Proteomes" id="UP000202181"/>
    </source>
</evidence>
<proteinExistence type="predicted"/>